<dbReference type="EMBL" id="CCJX01000160">
    <property type="protein sequence ID" value="CDT56726.1"/>
    <property type="molecule type" value="Genomic_DNA"/>
</dbReference>
<evidence type="ECO:0000313" key="3">
    <source>
        <dbReference type="Proteomes" id="UP000049077"/>
    </source>
</evidence>
<gene>
    <name evidence="2" type="ORF">VCR4J5_720002</name>
    <name evidence="1" type="ORF">VCR5J5_690135</name>
</gene>
<dbReference type="Proteomes" id="UP000049495">
    <property type="component" value="Unassembled WGS sequence"/>
</dbReference>
<dbReference type="EMBL" id="CCJV01000132">
    <property type="protein sequence ID" value="CDT55921.1"/>
    <property type="molecule type" value="Genomic_DNA"/>
</dbReference>
<reference evidence="4" key="1">
    <citation type="submission" date="2014-06" db="EMBL/GenBank/DDBJ databases">
        <authorList>
            <person name="Le Roux Frederique"/>
        </authorList>
    </citation>
    <scope>NUCLEOTIDE SEQUENCE [LARGE SCALE GENOMIC DNA]</scope>
    <source>
        <strain evidence="4">J5-5</strain>
    </source>
</reference>
<dbReference type="AlphaFoldDB" id="A0A822N420"/>
<keyword evidence="3" id="KW-1185">Reference proteome</keyword>
<reference evidence="1 3" key="2">
    <citation type="submission" date="2014-06" db="EMBL/GenBank/DDBJ databases">
        <authorList>
            <person name="Le Roux F."/>
        </authorList>
    </citation>
    <scope>NUCLEOTIDE SEQUENCE</scope>
    <source>
        <strain evidence="2 3">J5-4</strain>
        <strain evidence="1">J5-5</strain>
    </source>
</reference>
<sequence length="45" mass="5329">MKTFTAWLTQTKRSHITVGNTFLVLQGSLQHFFSSYAYARNYCYF</sequence>
<evidence type="ECO:0000313" key="1">
    <source>
        <dbReference type="EMBL" id="CDT55921.1"/>
    </source>
</evidence>
<comment type="caution">
    <text evidence="1">The sequence shown here is derived from an EMBL/GenBank/DDBJ whole genome shotgun (WGS) entry which is preliminary data.</text>
</comment>
<protein>
    <submittedName>
        <fullName evidence="1">Uncharacterized protein</fullName>
    </submittedName>
</protein>
<organism evidence="1 4">
    <name type="scientific">Vibrio crassostreae</name>
    <dbReference type="NCBI Taxonomy" id="246167"/>
    <lineage>
        <taxon>Bacteria</taxon>
        <taxon>Pseudomonadati</taxon>
        <taxon>Pseudomonadota</taxon>
        <taxon>Gammaproteobacteria</taxon>
        <taxon>Vibrionales</taxon>
        <taxon>Vibrionaceae</taxon>
        <taxon>Vibrio</taxon>
    </lineage>
</organism>
<dbReference type="Proteomes" id="UP000049077">
    <property type="component" value="Unassembled WGS sequence"/>
</dbReference>
<evidence type="ECO:0000313" key="4">
    <source>
        <dbReference type="Proteomes" id="UP000049495"/>
    </source>
</evidence>
<name>A0A822N420_9VIBR</name>
<evidence type="ECO:0000313" key="2">
    <source>
        <dbReference type="EMBL" id="CDT56726.1"/>
    </source>
</evidence>
<proteinExistence type="predicted"/>
<accession>A0A822N420</accession>